<dbReference type="AlphaFoldDB" id="A0A0E9VDS8"/>
<accession>A0A0E9VDS8</accession>
<organism evidence="1">
    <name type="scientific">Anguilla anguilla</name>
    <name type="common">European freshwater eel</name>
    <name type="synonym">Muraena anguilla</name>
    <dbReference type="NCBI Taxonomy" id="7936"/>
    <lineage>
        <taxon>Eukaryota</taxon>
        <taxon>Metazoa</taxon>
        <taxon>Chordata</taxon>
        <taxon>Craniata</taxon>
        <taxon>Vertebrata</taxon>
        <taxon>Euteleostomi</taxon>
        <taxon>Actinopterygii</taxon>
        <taxon>Neopterygii</taxon>
        <taxon>Teleostei</taxon>
        <taxon>Anguilliformes</taxon>
        <taxon>Anguillidae</taxon>
        <taxon>Anguilla</taxon>
    </lineage>
</organism>
<reference evidence="1" key="1">
    <citation type="submission" date="2014-11" db="EMBL/GenBank/DDBJ databases">
        <authorList>
            <person name="Amaro Gonzalez C."/>
        </authorList>
    </citation>
    <scope>NUCLEOTIDE SEQUENCE</scope>
</reference>
<dbReference type="EMBL" id="GBXM01032957">
    <property type="protein sequence ID" value="JAH75620.1"/>
    <property type="molecule type" value="Transcribed_RNA"/>
</dbReference>
<reference evidence="1" key="2">
    <citation type="journal article" date="2015" name="Fish Shellfish Immunol.">
        <title>Early steps in the European eel (Anguilla anguilla)-Vibrio vulnificus interaction in the gills: Role of the RtxA13 toxin.</title>
        <authorList>
            <person name="Callol A."/>
            <person name="Pajuelo D."/>
            <person name="Ebbesson L."/>
            <person name="Teles M."/>
            <person name="MacKenzie S."/>
            <person name="Amaro C."/>
        </authorList>
    </citation>
    <scope>NUCLEOTIDE SEQUENCE</scope>
</reference>
<sequence length="27" mass="3159">MSHYFNSNLGIKSSLIQSIPVNWFYVL</sequence>
<name>A0A0E9VDS8_ANGAN</name>
<protein>
    <submittedName>
        <fullName evidence="1">Uncharacterized protein</fullName>
    </submittedName>
</protein>
<evidence type="ECO:0000313" key="1">
    <source>
        <dbReference type="EMBL" id="JAH75620.1"/>
    </source>
</evidence>
<proteinExistence type="predicted"/>